<reference evidence="1" key="1">
    <citation type="submission" date="2019-10" db="EMBL/GenBank/DDBJ databases">
        <authorList>
            <person name="Zhang R."/>
            <person name="Pan Y."/>
            <person name="Wang J."/>
            <person name="Ma R."/>
            <person name="Yu S."/>
        </authorList>
    </citation>
    <scope>NUCLEOTIDE SEQUENCE</scope>
    <source>
        <strain evidence="1">LA-IB0</strain>
        <tissue evidence="1">Leaf</tissue>
    </source>
</reference>
<dbReference type="EMBL" id="WHWC01000011">
    <property type="protein sequence ID" value="KAG8374342.1"/>
    <property type="molecule type" value="Genomic_DNA"/>
</dbReference>
<sequence length="154" mass="16611">MPKIPSAIDWRIKGVVTRVKRQRCGVVIEKMRPMLISTLSTMEVSTWMKITHIRIVVILIRLSPGNERLLLQAVTSQPVYASIVGVGHHSFSVYTSEGAETLNIVISLLNKAKIGGPFTGTSFSTNVAASNSFPSMFPTCSSASHSPKSPSGSP</sequence>
<dbReference type="AlphaFoldDB" id="A0AAV6X319"/>
<evidence type="ECO:0000313" key="1">
    <source>
        <dbReference type="EMBL" id="KAG8374342.1"/>
    </source>
</evidence>
<proteinExistence type="predicted"/>
<organism evidence="1 2">
    <name type="scientific">Buddleja alternifolia</name>
    <dbReference type="NCBI Taxonomy" id="168488"/>
    <lineage>
        <taxon>Eukaryota</taxon>
        <taxon>Viridiplantae</taxon>
        <taxon>Streptophyta</taxon>
        <taxon>Embryophyta</taxon>
        <taxon>Tracheophyta</taxon>
        <taxon>Spermatophyta</taxon>
        <taxon>Magnoliopsida</taxon>
        <taxon>eudicotyledons</taxon>
        <taxon>Gunneridae</taxon>
        <taxon>Pentapetalae</taxon>
        <taxon>asterids</taxon>
        <taxon>lamiids</taxon>
        <taxon>Lamiales</taxon>
        <taxon>Scrophulariaceae</taxon>
        <taxon>Buddlejeae</taxon>
        <taxon>Buddleja</taxon>
    </lineage>
</organism>
<keyword evidence="2" id="KW-1185">Reference proteome</keyword>
<dbReference type="Proteomes" id="UP000826271">
    <property type="component" value="Unassembled WGS sequence"/>
</dbReference>
<accession>A0AAV6X319</accession>
<comment type="caution">
    <text evidence="1">The sequence shown here is derived from an EMBL/GenBank/DDBJ whole genome shotgun (WGS) entry which is preliminary data.</text>
</comment>
<evidence type="ECO:0000313" key="2">
    <source>
        <dbReference type="Proteomes" id="UP000826271"/>
    </source>
</evidence>
<protein>
    <submittedName>
        <fullName evidence="1">Uncharacterized protein</fullName>
    </submittedName>
</protein>
<gene>
    <name evidence="1" type="ORF">BUALT_Bualt11G0121700</name>
</gene>
<name>A0AAV6X319_9LAMI</name>